<accession>A0A9P7E5J0</accession>
<name>A0A9P7E5J0_9AGAM</name>
<dbReference type="Proteomes" id="UP000807769">
    <property type="component" value="Unassembled WGS sequence"/>
</dbReference>
<sequence length="111" mass="12743">MLNAALSPNLSVIATTIMMSSNLQAMDMHFRPNHLLSAHRCLTKESRKELISLFIMTQETTCFSKTSQWILRTYIEIQTRGFCNWGVDHGIMITVPKLDSPNIYQFPLVPR</sequence>
<gene>
    <name evidence="1" type="ORF">BJ212DRAFT_497021</name>
</gene>
<organism evidence="1 2">
    <name type="scientific">Suillus subaureus</name>
    <dbReference type="NCBI Taxonomy" id="48587"/>
    <lineage>
        <taxon>Eukaryota</taxon>
        <taxon>Fungi</taxon>
        <taxon>Dikarya</taxon>
        <taxon>Basidiomycota</taxon>
        <taxon>Agaricomycotina</taxon>
        <taxon>Agaricomycetes</taxon>
        <taxon>Agaricomycetidae</taxon>
        <taxon>Boletales</taxon>
        <taxon>Suillineae</taxon>
        <taxon>Suillaceae</taxon>
        <taxon>Suillus</taxon>
    </lineage>
</organism>
<proteinExistence type="predicted"/>
<protein>
    <submittedName>
        <fullName evidence="1">Uncharacterized protein</fullName>
    </submittedName>
</protein>
<dbReference type="OrthoDB" id="10512402at2759"/>
<dbReference type="EMBL" id="JABBWG010000028">
    <property type="protein sequence ID" value="KAG1811854.1"/>
    <property type="molecule type" value="Genomic_DNA"/>
</dbReference>
<reference evidence="1" key="1">
    <citation type="journal article" date="2020" name="New Phytol.">
        <title>Comparative genomics reveals dynamic genome evolution in host specialist ectomycorrhizal fungi.</title>
        <authorList>
            <person name="Lofgren L.A."/>
            <person name="Nguyen N.H."/>
            <person name="Vilgalys R."/>
            <person name="Ruytinx J."/>
            <person name="Liao H.L."/>
            <person name="Branco S."/>
            <person name="Kuo A."/>
            <person name="LaButti K."/>
            <person name="Lipzen A."/>
            <person name="Andreopoulos W."/>
            <person name="Pangilinan J."/>
            <person name="Riley R."/>
            <person name="Hundley H."/>
            <person name="Na H."/>
            <person name="Barry K."/>
            <person name="Grigoriev I.V."/>
            <person name="Stajich J.E."/>
            <person name="Kennedy P.G."/>
        </authorList>
    </citation>
    <scope>NUCLEOTIDE SEQUENCE</scope>
    <source>
        <strain evidence="1">MN1</strain>
    </source>
</reference>
<evidence type="ECO:0000313" key="1">
    <source>
        <dbReference type="EMBL" id="KAG1811854.1"/>
    </source>
</evidence>
<keyword evidence="2" id="KW-1185">Reference proteome</keyword>
<dbReference type="RefSeq" id="XP_041190275.1">
    <property type="nucleotide sequence ID" value="XM_041343338.1"/>
</dbReference>
<evidence type="ECO:0000313" key="2">
    <source>
        <dbReference type="Proteomes" id="UP000807769"/>
    </source>
</evidence>
<comment type="caution">
    <text evidence="1">The sequence shown here is derived from an EMBL/GenBank/DDBJ whole genome shotgun (WGS) entry which is preliminary data.</text>
</comment>
<dbReference type="GeneID" id="64637354"/>
<dbReference type="AlphaFoldDB" id="A0A9P7E5J0"/>